<comment type="caution">
    <text evidence="1">The sequence shown here is derived from an EMBL/GenBank/DDBJ whole genome shotgun (WGS) entry which is preliminary data.</text>
</comment>
<accession>A0A7X2LYH9</accession>
<organism evidence="1 2">
    <name type="scientific">Metabacillus lacus</name>
    <dbReference type="NCBI Taxonomy" id="1983721"/>
    <lineage>
        <taxon>Bacteria</taxon>
        <taxon>Bacillati</taxon>
        <taxon>Bacillota</taxon>
        <taxon>Bacilli</taxon>
        <taxon>Bacillales</taxon>
        <taxon>Bacillaceae</taxon>
        <taxon>Metabacillus</taxon>
    </lineage>
</organism>
<sequence>MEFHIKGKDGAVPCLITADEDNGRYMIRKEDTSGEVFNDKTSLINWIEQYWTPQQFESPAQFHEILQTLKQNKEEQ</sequence>
<dbReference type="EMBL" id="WKKI01000002">
    <property type="protein sequence ID" value="MRX70897.1"/>
    <property type="molecule type" value="Genomic_DNA"/>
</dbReference>
<protein>
    <recommendedName>
        <fullName evidence="3">Threonine dehydratase</fullName>
    </recommendedName>
</protein>
<evidence type="ECO:0008006" key="3">
    <source>
        <dbReference type="Google" id="ProtNLM"/>
    </source>
</evidence>
<proteinExistence type="predicted"/>
<dbReference type="Proteomes" id="UP000448867">
    <property type="component" value="Unassembled WGS sequence"/>
</dbReference>
<dbReference type="AlphaFoldDB" id="A0A7X2LYH9"/>
<reference evidence="1 2" key="1">
    <citation type="submission" date="2019-11" db="EMBL/GenBank/DDBJ databases">
        <title>Bacillus lacus genome.</title>
        <authorList>
            <person name="Allen C.J."/>
            <person name="Newman J.D."/>
        </authorList>
    </citation>
    <scope>NUCLEOTIDE SEQUENCE [LARGE SCALE GENOMIC DNA]</scope>
    <source>
        <strain evidence="1 2">KCTC 33946</strain>
    </source>
</reference>
<evidence type="ECO:0000313" key="2">
    <source>
        <dbReference type="Proteomes" id="UP000448867"/>
    </source>
</evidence>
<dbReference type="RefSeq" id="WP_154306028.1">
    <property type="nucleotide sequence ID" value="NZ_WKKI01000002.1"/>
</dbReference>
<keyword evidence="2" id="KW-1185">Reference proteome</keyword>
<evidence type="ECO:0000313" key="1">
    <source>
        <dbReference type="EMBL" id="MRX70897.1"/>
    </source>
</evidence>
<dbReference type="OrthoDB" id="2691866at2"/>
<name>A0A7X2LYH9_9BACI</name>
<gene>
    <name evidence="1" type="ORF">GJU40_01780</name>
</gene>